<keyword evidence="4" id="KW-1185">Reference proteome</keyword>
<sequence>MLRPPRNRVDRRAVRVWTIELLFLTVPVAAGAVAAYWIFTSHPVWLGVLTGGFAVLILGLALAAPHAYRRLNRWEVTDEAVYTRTGWFTHVWRVAPMSRIQTVDTERGPVKRLFGLADVTVTTASSAGAIKIEALDHELAAELAERLTAMTQATPGDAT</sequence>
<feature type="domain" description="YdbS-like PH" evidence="2">
    <location>
        <begin position="68"/>
        <end position="146"/>
    </location>
</feature>
<comment type="caution">
    <text evidence="3">The sequence shown here is derived from an EMBL/GenBank/DDBJ whole genome shotgun (WGS) entry which is preliminary data.</text>
</comment>
<gene>
    <name evidence="3" type="ORF">Plo01_69590</name>
</gene>
<dbReference type="InterPro" id="IPR005182">
    <property type="entry name" value="YdbS-like_PH"/>
</dbReference>
<dbReference type="AlphaFoldDB" id="A0A8J3RTN8"/>
<keyword evidence="1" id="KW-0812">Transmembrane</keyword>
<keyword evidence="1" id="KW-1133">Transmembrane helix</keyword>
<dbReference type="PANTHER" id="PTHR34473">
    <property type="entry name" value="UPF0699 TRANSMEMBRANE PROTEIN YDBS"/>
    <property type="match status" value="1"/>
</dbReference>
<keyword evidence="1" id="KW-0472">Membrane</keyword>
<evidence type="ECO:0000313" key="4">
    <source>
        <dbReference type="Proteomes" id="UP000616724"/>
    </source>
</evidence>
<reference evidence="3 4" key="1">
    <citation type="submission" date="2021-01" db="EMBL/GenBank/DDBJ databases">
        <title>Whole genome shotgun sequence of Planobispora longispora NBRC 13918.</title>
        <authorList>
            <person name="Komaki H."/>
            <person name="Tamura T."/>
        </authorList>
    </citation>
    <scope>NUCLEOTIDE SEQUENCE [LARGE SCALE GENOMIC DNA]</scope>
    <source>
        <strain evidence="3 4">NBRC 13918</strain>
    </source>
</reference>
<dbReference type="Pfam" id="PF03703">
    <property type="entry name" value="bPH_2"/>
    <property type="match status" value="1"/>
</dbReference>
<protein>
    <submittedName>
        <fullName evidence="3">Membrane protein</fullName>
    </submittedName>
</protein>
<dbReference type="PANTHER" id="PTHR34473:SF3">
    <property type="entry name" value="TRANSMEMBRANE PROTEIN-RELATED"/>
    <property type="match status" value="1"/>
</dbReference>
<name>A0A8J3RTN8_9ACTN</name>
<accession>A0A8J3RTN8</accession>
<dbReference type="RefSeq" id="WP_203894985.1">
    <property type="nucleotide sequence ID" value="NZ_BOOH01000060.1"/>
</dbReference>
<proteinExistence type="predicted"/>
<feature type="transmembrane region" description="Helical" evidence="1">
    <location>
        <begin position="21"/>
        <end position="39"/>
    </location>
</feature>
<organism evidence="3 4">
    <name type="scientific">Planobispora longispora</name>
    <dbReference type="NCBI Taxonomy" id="28887"/>
    <lineage>
        <taxon>Bacteria</taxon>
        <taxon>Bacillati</taxon>
        <taxon>Actinomycetota</taxon>
        <taxon>Actinomycetes</taxon>
        <taxon>Streptosporangiales</taxon>
        <taxon>Streptosporangiaceae</taxon>
        <taxon>Planobispora</taxon>
    </lineage>
</organism>
<evidence type="ECO:0000259" key="2">
    <source>
        <dbReference type="Pfam" id="PF03703"/>
    </source>
</evidence>
<feature type="transmembrane region" description="Helical" evidence="1">
    <location>
        <begin position="45"/>
        <end position="64"/>
    </location>
</feature>
<evidence type="ECO:0000313" key="3">
    <source>
        <dbReference type="EMBL" id="GIH80530.1"/>
    </source>
</evidence>
<dbReference type="EMBL" id="BOOH01000060">
    <property type="protein sequence ID" value="GIH80530.1"/>
    <property type="molecule type" value="Genomic_DNA"/>
</dbReference>
<dbReference type="Proteomes" id="UP000616724">
    <property type="component" value="Unassembled WGS sequence"/>
</dbReference>
<evidence type="ECO:0000256" key="1">
    <source>
        <dbReference type="SAM" id="Phobius"/>
    </source>
</evidence>